<dbReference type="InterPro" id="IPR052107">
    <property type="entry name" value="HEAT6"/>
</dbReference>
<dbReference type="Pfam" id="PF13251">
    <property type="entry name" value="DUF4042"/>
    <property type="match status" value="1"/>
</dbReference>
<dbReference type="EMBL" id="JAKROA010000007">
    <property type="protein sequence ID" value="KAL5105655.1"/>
    <property type="molecule type" value="Genomic_DNA"/>
</dbReference>
<evidence type="ECO:0000259" key="2">
    <source>
        <dbReference type="Pfam" id="PF13251"/>
    </source>
</evidence>
<keyword evidence="4" id="KW-1185">Reference proteome</keyword>
<dbReference type="PANTHER" id="PTHR13366">
    <property type="entry name" value="MALARIA ANTIGEN-RELATED"/>
    <property type="match status" value="1"/>
</dbReference>
<dbReference type="Proteomes" id="UP001651158">
    <property type="component" value="Unassembled WGS sequence"/>
</dbReference>
<proteinExistence type="predicted"/>
<comment type="caution">
    <text evidence="3">The sequence shown here is derived from an EMBL/GenBank/DDBJ whole genome shotgun (WGS) entry which is preliminary data.</text>
</comment>
<organism evidence="3 4">
    <name type="scientific">Taenia crassiceps</name>
    <dbReference type="NCBI Taxonomy" id="6207"/>
    <lineage>
        <taxon>Eukaryota</taxon>
        <taxon>Metazoa</taxon>
        <taxon>Spiralia</taxon>
        <taxon>Lophotrochozoa</taxon>
        <taxon>Platyhelminthes</taxon>
        <taxon>Cestoda</taxon>
        <taxon>Eucestoda</taxon>
        <taxon>Cyclophyllidea</taxon>
        <taxon>Taeniidae</taxon>
        <taxon>Taenia</taxon>
    </lineage>
</organism>
<gene>
    <name evidence="3" type="ORF">TcWFU_001300</name>
</gene>
<name>A0ABR4Q8B9_9CEST</name>
<dbReference type="InterPro" id="IPR025283">
    <property type="entry name" value="DUF4042"/>
</dbReference>
<reference evidence="3 4" key="1">
    <citation type="journal article" date="2022" name="Front. Cell. Infect. Microbiol.">
        <title>The Genomes of Two Strains of Taenia crassiceps the Animal Model for the Study of Human Cysticercosis.</title>
        <authorList>
            <person name="Bobes R.J."/>
            <person name="Estrada K."/>
            <person name="Rios-Valencia D.G."/>
            <person name="Calderon-Gallegos A."/>
            <person name="de la Torre P."/>
            <person name="Carrero J.C."/>
            <person name="Sanchez-Flores A."/>
            <person name="Laclette J.P."/>
        </authorList>
    </citation>
    <scope>NUCLEOTIDE SEQUENCE [LARGE SCALE GENOMIC DNA]</scope>
    <source>
        <strain evidence="3">WFUcys</strain>
    </source>
</reference>
<evidence type="ECO:0000256" key="1">
    <source>
        <dbReference type="SAM" id="MobiDB-lite"/>
    </source>
</evidence>
<dbReference type="PANTHER" id="PTHR13366:SF0">
    <property type="entry name" value="HEAT REPEAT-CONTAINING PROTEIN 6"/>
    <property type="match status" value="1"/>
</dbReference>
<protein>
    <submittedName>
        <fullName evidence="3">HEAT repeat-containing protein 6</fullName>
    </submittedName>
</protein>
<feature type="domain" description="DUF4042" evidence="2">
    <location>
        <begin position="284"/>
        <end position="406"/>
    </location>
</feature>
<accession>A0ABR4Q8B9</accession>
<feature type="region of interest" description="Disordered" evidence="1">
    <location>
        <begin position="221"/>
        <end position="242"/>
    </location>
</feature>
<evidence type="ECO:0000313" key="4">
    <source>
        <dbReference type="Proteomes" id="UP001651158"/>
    </source>
</evidence>
<evidence type="ECO:0000313" key="3">
    <source>
        <dbReference type="EMBL" id="KAL5105655.1"/>
    </source>
</evidence>
<feature type="compositionally biased region" description="Low complexity" evidence="1">
    <location>
        <begin position="224"/>
        <end position="242"/>
    </location>
</feature>
<sequence length="589" mass="66514">MFFKLDMDAQAESATWLTLCSRFTKSTPDLLVLEALLDTGRFPSLAKSLSSQPLSDDEFQKSVAIFNGLVYRLSHLHSLGEVPSIRFCRDVEHMVRVGYALSPPRFDFVKTSAEPFRRTSRPALPLPPERSRTAAGYSNPDFLDFQRGERCLDVLISVLEMAKEDTKTELSCFHALVQLLCHRKLFHPTQLIPSKLNRLVRVMQVMWPVAFCISNRQPQREEGSTSISSSSSVCPSSSGGDISDAGGTEICAVRELKKSRLLATFCLRRLLTSKRICSEVWTSTGTRSFQSDLLEALCRERDTRLRELFIVILGVVLENLSLRFAVAEEPSNWQPTTFIPYSLRVAGELRTLHRSLNWALRTERSFHHQMALLKVFVALITVTPYYRLHSGLLSNVVTNLNSFHNRTRCISPLLPVWNAILAKTPTPEVQQLLTSPASTPRVLSFCDVSFMSPNPCWLVLLCLQLLDTGGRLAENEKGIQPTVLRSQAFTTLAAFVPLHYDCLVPSMEDIKRMIESGFRLDREENRSFRIPLLRFCDALLTHVFECLDEAEKREALPCPPLDYDWWLGISGTLINSASISFDKLGHLLS</sequence>